<comment type="cofactor">
    <cofactor evidence="1">
        <name>biotin</name>
        <dbReference type="ChEBI" id="CHEBI:57586"/>
    </cofactor>
</comment>
<feature type="domain" description="Lipoyl-binding" evidence="8">
    <location>
        <begin position="1194"/>
        <end position="1265"/>
    </location>
</feature>
<dbReference type="Pfam" id="PF00364">
    <property type="entry name" value="Biotin_lipoyl"/>
    <property type="match status" value="1"/>
</dbReference>
<evidence type="ECO:0000259" key="9">
    <source>
        <dbReference type="PROSITE" id="PS50975"/>
    </source>
</evidence>
<dbReference type="SUPFAM" id="SSF160467">
    <property type="entry name" value="PH0987 N-terminal domain-like"/>
    <property type="match status" value="1"/>
</dbReference>
<gene>
    <name evidence="11" type="primary">PLESTB000657</name>
    <name evidence="11" type="ORF">PLESTB_000289100</name>
</gene>
<dbReference type="EMBL" id="BRXU01000002">
    <property type="protein sequence ID" value="GLC49765.1"/>
    <property type="molecule type" value="Genomic_DNA"/>
</dbReference>
<keyword evidence="4" id="KW-0378">Hydrolase</keyword>
<dbReference type="SMART" id="SM00797">
    <property type="entry name" value="AHS2"/>
    <property type="match status" value="1"/>
</dbReference>
<dbReference type="InterPro" id="IPR005481">
    <property type="entry name" value="BC-like_N"/>
</dbReference>
<evidence type="ECO:0000313" key="11">
    <source>
        <dbReference type="EMBL" id="GLC49765.1"/>
    </source>
</evidence>
<dbReference type="PROSITE" id="PS00867">
    <property type="entry name" value="CPSASE_2"/>
    <property type="match status" value="1"/>
</dbReference>
<evidence type="ECO:0000256" key="1">
    <source>
        <dbReference type="ARBA" id="ARBA00001953"/>
    </source>
</evidence>
<keyword evidence="6" id="KW-0092">Biotin</keyword>
<dbReference type="GO" id="GO:0016874">
    <property type="term" value="F:ligase activity"/>
    <property type="evidence" value="ECO:0007669"/>
    <property type="project" value="UniProtKB-KW"/>
</dbReference>
<evidence type="ECO:0000259" key="10">
    <source>
        <dbReference type="PROSITE" id="PS50979"/>
    </source>
</evidence>
<keyword evidence="3 7" id="KW-0547">Nucleotide-binding</keyword>
<dbReference type="NCBIfam" id="TIGR02712">
    <property type="entry name" value="urea_carbox"/>
    <property type="match status" value="1"/>
</dbReference>
<dbReference type="GO" id="GO:0046872">
    <property type="term" value="F:metal ion binding"/>
    <property type="evidence" value="ECO:0007669"/>
    <property type="project" value="InterPro"/>
</dbReference>
<dbReference type="Gene3D" id="3.30.1360.40">
    <property type="match status" value="1"/>
</dbReference>
<dbReference type="InterPro" id="IPR016185">
    <property type="entry name" value="PreATP-grasp_dom_sf"/>
</dbReference>
<keyword evidence="5 7" id="KW-0067">ATP-binding</keyword>
<dbReference type="SUPFAM" id="SSF50891">
    <property type="entry name" value="Cyclophilin-like"/>
    <property type="match status" value="2"/>
</dbReference>
<evidence type="ECO:0000256" key="3">
    <source>
        <dbReference type="ARBA" id="ARBA00022741"/>
    </source>
</evidence>
<keyword evidence="12" id="KW-1185">Reference proteome</keyword>
<dbReference type="PROSITE" id="PS50975">
    <property type="entry name" value="ATP_GRASP"/>
    <property type="match status" value="1"/>
</dbReference>
<dbReference type="Pfam" id="PF02786">
    <property type="entry name" value="CPSase_L_D2"/>
    <property type="match status" value="1"/>
</dbReference>
<comment type="caution">
    <text evidence="11">The sequence shown here is derived from an EMBL/GenBank/DDBJ whole genome shotgun (WGS) entry which is preliminary data.</text>
</comment>
<dbReference type="SMART" id="SM00796">
    <property type="entry name" value="AHS1"/>
    <property type="match status" value="1"/>
</dbReference>
<dbReference type="Gene3D" id="2.40.100.10">
    <property type="entry name" value="Cyclophilin-like"/>
    <property type="match status" value="2"/>
</dbReference>
<dbReference type="CDD" id="cd06850">
    <property type="entry name" value="biotinyl_domain"/>
    <property type="match status" value="1"/>
</dbReference>
<dbReference type="PANTHER" id="PTHR18866:SF128">
    <property type="entry name" value="UREA AMIDOLYASE"/>
    <property type="match status" value="1"/>
</dbReference>
<evidence type="ECO:0000256" key="2">
    <source>
        <dbReference type="ARBA" id="ARBA00022598"/>
    </source>
</evidence>
<dbReference type="SUPFAM" id="SSF52440">
    <property type="entry name" value="PreATP-grasp domain"/>
    <property type="match status" value="1"/>
</dbReference>
<dbReference type="Pfam" id="PF02785">
    <property type="entry name" value="Biotin_carb_C"/>
    <property type="match status" value="1"/>
</dbReference>
<name>A0A9W6BDH0_9CHLO</name>
<dbReference type="InterPro" id="IPR011054">
    <property type="entry name" value="Rudment_hybrid_motif"/>
</dbReference>
<feature type="domain" description="Biotin carboxylation" evidence="10">
    <location>
        <begin position="1"/>
        <end position="458"/>
    </location>
</feature>
<dbReference type="InterPro" id="IPR003778">
    <property type="entry name" value="CT_A_B"/>
</dbReference>
<dbReference type="SUPFAM" id="SSF51246">
    <property type="entry name" value="Rudiment single hybrid motif"/>
    <property type="match status" value="1"/>
</dbReference>
<dbReference type="Pfam" id="PF02626">
    <property type="entry name" value="CT_A_B"/>
    <property type="match status" value="1"/>
</dbReference>
<keyword evidence="2" id="KW-0436">Ligase</keyword>
<dbReference type="GO" id="GO:0005524">
    <property type="term" value="F:ATP binding"/>
    <property type="evidence" value="ECO:0007669"/>
    <property type="project" value="UniProtKB-UniRule"/>
</dbReference>
<dbReference type="PROSITE" id="PS00188">
    <property type="entry name" value="BIOTIN"/>
    <property type="match status" value="1"/>
</dbReference>
<dbReference type="SUPFAM" id="SSF56059">
    <property type="entry name" value="Glutathione synthetase ATP-binding domain-like"/>
    <property type="match status" value="1"/>
</dbReference>
<evidence type="ECO:0000256" key="5">
    <source>
        <dbReference type="ARBA" id="ARBA00022840"/>
    </source>
</evidence>
<dbReference type="InterPro" id="IPR000089">
    <property type="entry name" value="Biotin_lipoyl"/>
</dbReference>
<dbReference type="Gene3D" id="3.30.470.20">
    <property type="entry name" value="ATP-grasp fold, B domain"/>
    <property type="match status" value="1"/>
</dbReference>
<dbReference type="PANTHER" id="PTHR18866">
    <property type="entry name" value="CARBOXYLASE:PYRUVATE/ACETYL-COA/PROPIONYL-COA CARBOXYLASE"/>
    <property type="match status" value="1"/>
</dbReference>
<feature type="domain" description="ATP-grasp" evidence="9">
    <location>
        <begin position="117"/>
        <end position="315"/>
    </location>
</feature>
<dbReference type="GO" id="GO:0016787">
    <property type="term" value="F:hydrolase activity"/>
    <property type="evidence" value="ECO:0007669"/>
    <property type="project" value="UniProtKB-KW"/>
</dbReference>
<dbReference type="InterPro" id="IPR014084">
    <property type="entry name" value="Urea_COase"/>
</dbReference>
<dbReference type="InterPro" id="IPR029000">
    <property type="entry name" value="Cyclophilin-like_dom_sf"/>
</dbReference>
<dbReference type="InterPro" id="IPR050856">
    <property type="entry name" value="Biotin_carboxylase_complex"/>
</dbReference>
<evidence type="ECO:0000256" key="7">
    <source>
        <dbReference type="PROSITE-ProRule" id="PRU00409"/>
    </source>
</evidence>
<evidence type="ECO:0000256" key="4">
    <source>
        <dbReference type="ARBA" id="ARBA00022801"/>
    </source>
</evidence>
<evidence type="ECO:0000259" key="8">
    <source>
        <dbReference type="PROSITE" id="PS50968"/>
    </source>
</evidence>
<dbReference type="SMART" id="SM00878">
    <property type="entry name" value="Biotin_carb_C"/>
    <property type="match status" value="1"/>
</dbReference>
<evidence type="ECO:0000256" key="6">
    <source>
        <dbReference type="ARBA" id="ARBA00023267"/>
    </source>
</evidence>
<dbReference type="InterPro" id="IPR011764">
    <property type="entry name" value="Biotin_carboxylation_dom"/>
</dbReference>
<dbReference type="InterPro" id="IPR011761">
    <property type="entry name" value="ATP-grasp"/>
</dbReference>
<dbReference type="InterPro" id="IPR011053">
    <property type="entry name" value="Single_hybrid_motif"/>
</dbReference>
<evidence type="ECO:0000313" key="12">
    <source>
        <dbReference type="Proteomes" id="UP001165080"/>
    </source>
</evidence>
<dbReference type="InterPro" id="IPR001882">
    <property type="entry name" value="Biotin_BS"/>
</dbReference>
<reference evidence="11 12" key="1">
    <citation type="journal article" date="2023" name="Commun. Biol.">
        <title>Reorganization of the ancestral sex-determining regions during the evolution of trioecy in Pleodorina starrii.</title>
        <authorList>
            <person name="Takahashi K."/>
            <person name="Suzuki S."/>
            <person name="Kawai-Toyooka H."/>
            <person name="Yamamoto K."/>
            <person name="Hamaji T."/>
            <person name="Ootsuki R."/>
            <person name="Yamaguchi H."/>
            <person name="Kawachi M."/>
            <person name="Higashiyama T."/>
            <person name="Nozaki H."/>
        </authorList>
    </citation>
    <scope>NUCLEOTIDE SEQUENCE [LARGE SCALE GENOMIC DNA]</scope>
    <source>
        <strain evidence="11 12">NIES-4479</strain>
    </source>
</reference>
<dbReference type="PROSITE" id="PS50968">
    <property type="entry name" value="BIOTINYL_LIPOYL"/>
    <property type="match status" value="1"/>
</dbReference>
<dbReference type="InterPro" id="IPR003833">
    <property type="entry name" value="CT_C_D"/>
</dbReference>
<proteinExistence type="predicted"/>
<dbReference type="Pfam" id="PF00289">
    <property type="entry name" value="Biotin_carb_N"/>
    <property type="match status" value="1"/>
</dbReference>
<dbReference type="Pfam" id="PF02682">
    <property type="entry name" value="CT_C_D"/>
    <property type="match status" value="1"/>
</dbReference>
<dbReference type="NCBIfam" id="TIGR00724">
    <property type="entry name" value="urea_amlyse_rel"/>
    <property type="match status" value="1"/>
</dbReference>
<dbReference type="Gene3D" id="2.40.50.100">
    <property type="match status" value="1"/>
</dbReference>
<dbReference type="SUPFAM" id="SSF51230">
    <property type="entry name" value="Single hybrid motif"/>
    <property type="match status" value="1"/>
</dbReference>
<accession>A0A9W6BDH0</accession>
<dbReference type="InterPro" id="IPR005479">
    <property type="entry name" value="CPAse_ATP-bd"/>
</dbReference>
<organism evidence="11 12">
    <name type="scientific">Pleodorina starrii</name>
    <dbReference type="NCBI Taxonomy" id="330485"/>
    <lineage>
        <taxon>Eukaryota</taxon>
        <taxon>Viridiplantae</taxon>
        <taxon>Chlorophyta</taxon>
        <taxon>core chlorophytes</taxon>
        <taxon>Chlorophyceae</taxon>
        <taxon>CS clade</taxon>
        <taxon>Chlamydomonadales</taxon>
        <taxon>Volvocaceae</taxon>
        <taxon>Pleodorina</taxon>
    </lineage>
</organism>
<sequence length="1283" mass="136606">MHRVLIANRGEIARRVIRTCTKLGVETVSVFTTVDALAPHVREATVAVPLGDNPREYTNASRLVQIAVENGCTAVHPGYGFLSENEAFMTAITEAGVAWLGPTAKTMHDFSLKHVAREIAREAGVPILEGSGLVKEAADAVQEAQKVGYPVLLKATGGGGGMGIFLCRSDADVERQFEMSRHQGQAFFGNAGVFVEKYIQNAHHVEVQIFGDGEGGCIHLGERECSIQRRHQKVLEETPSPLVDAELRSALTSAAVALGTASRYRSAGTVEFLVDEDSRRFYFLEVNTRLQVEHGITELAHGGIDIVEAQLRLQLTGLQPPGGPAELLGSLAAAPAAGCAIEVRINGEDPAHDFSPCPGLLGRVAFPAPEEVEGAGEVRVDSWVETGTEVSPHYDSLMAKLMVWAPTREEAVAKMARALERTELQGVPNNVEFLRAVVADPRFIAGNTTTRFLEGFHFVPHVAEVLAPGMQTSVQDWPGRTRLWHVGVPPSGPMDSLSHRLANALVGNEEDAAALEFSLQGPTLRFHCPALVALTGALFAASLDGQPLEQWGSSFRVEAGQVLSVGQMVGSVGVRGYLAVRGGIQVPTYLGSRATFPGGKFGGYQGRYLRVGDSLPLCKTAHTGAQPTKLPPALAPEFGEPSAAGAAAAAGASWRVGCISGPHADPDFITASFMETFHSSPYKVHYQSNRLGVRLVGPKPEWVRPDGGEGGTHPSNVHDHIYAIGAINFTGDHPVVLTVDGPSLGGFVCPATITSSELWKIGQVRPDDSVTFVRMTLTEALMERLRTDARVAAVRAMATEGLTAEAALAAYDSAAAAAYDRASNPDVPMPPTRALCRELPAKEGFPGAQYRLAGDRYVQVEYGPMALDIRLRVRVHCLRGVLEAMAAEGELPGLVESSPGVRSCMIEYDIAAISPGRLLQVLEAAESRIPDVSSMVLPSRIVNLPMAFDERWTHEAIAKYMKSVRPSAPYLPDNISYIAENNGLEGGKEEVRSKVFSASYLVLGLGDVYLGAPCAVPLDPRHRLVTTKMNPARTYTAEGTVGIGGCYMCIYPMDSPGGYQLVGRTLPIWNTFGRSGPFSPSKPWLLEFFDQVRYFQVSESELETMRAGFASGQYDIEITPTTFDVAAFVAMEEAAAAETAEFKAKQRVAMDQMLVAEAESLAELAAAAEAAGKESAAEAAAGADEDDESAYDKPGYVKVTAAFSANVWEVRCAVGQAVSAGDTLVVLEAMKMETPLAAPVAGRVAAVRAKLSQLAASGDTLVVIDTNPGTAAPLEAAVAASSG</sequence>
<dbReference type="InterPro" id="IPR005482">
    <property type="entry name" value="Biotin_COase_C"/>
</dbReference>
<dbReference type="PROSITE" id="PS50979">
    <property type="entry name" value="BC"/>
    <property type="match status" value="1"/>
</dbReference>
<dbReference type="Proteomes" id="UP001165080">
    <property type="component" value="Unassembled WGS sequence"/>
</dbReference>
<dbReference type="PROSITE" id="PS00866">
    <property type="entry name" value="CPSASE_1"/>
    <property type="match status" value="1"/>
</dbReference>
<protein>
    <submittedName>
        <fullName evidence="11">Uncharacterized protein</fullName>
    </submittedName>
</protein>